<evidence type="ECO:0000256" key="4">
    <source>
        <dbReference type="ARBA" id="ARBA00022827"/>
    </source>
</evidence>
<keyword evidence="3 6" id="KW-0285">Flavoprotein</keyword>
<protein>
    <recommendedName>
        <fullName evidence="6">Methylenetetrahydrofolate reductase</fullName>
    </recommendedName>
</protein>
<dbReference type="EMBL" id="JACJID010000006">
    <property type="protein sequence ID" value="MBA8930361.1"/>
    <property type="molecule type" value="Genomic_DNA"/>
</dbReference>
<comment type="cofactor">
    <cofactor evidence="1 6">
        <name>FAD</name>
        <dbReference type="ChEBI" id="CHEBI:57692"/>
    </cofactor>
</comment>
<comment type="caution">
    <text evidence="7">The sequence shown here is derived from an EMBL/GenBank/DDBJ whole genome shotgun (WGS) entry which is preliminary data.</text>
</comment>
<evidence type="ECO:0000313" key="8">
    <source>
        <dbReference type="Proteomes" id="UP000517916"/>
    </source>
</evidence>
<reference evidence="7 8" key="1">
    <citation type="submission" date="2020-08" db="EMBL/GenBank/DDBJ databases">
        <title>Genomic Encyclopedia of Archaeal and Bacterial Type Strains, Phase II (KMG-II): from individual species to whole genera.</title>
        <authorList>
            <person name="Goeker M."/>
        </authorList>
    </citation>
    <scope>NUCLEOTIDE SEQUENCE [LARGE SCALE GENOMIC DNA]</scope>
    <source>
        <strain evidence="7 8">DSM 43850</strain>
    </source>
</reference>
<name>A0ABR6BTW9_9PSEU</name>
<evidence type="ECO:0000256" key="5">
    <source>
        <dbReference type="ARBA" id="ARBA00023002"/>
    </source>
</evidence>
<proteinExistence type="inferred from homology"/>
<dbReference type="InterPro" id="IPR029041">
    <property type="entry name" value="FAD-linked_oxidoreductase-like"/>
</dbReference>
<accession>A0ABR6BTW9</accession>
<gene>
    <name evidence="7" type="ORF">BC739_007594</name>
</gene>
<evidence type="ECO:0000256" key="1">
    <source>
        <dbReference type="ARBA" id="ARBA00001974"/>
    </source>
</evidence>
<keyword evidence="5 6" id="KW-0560">Oxidoreductase</keyword>
<dbReference type="InterPro" id="IPR003171">
    <property type="entry name" value="Mehydrof_redctse-like"/>
</dbReference>
<evidence type="ECO:0000256" key="6">
    <source>
        <dbReference type="RuleBase" id="RU003862"/>
    </source>
</evidence>
<keyword evidence="8" id="KW-1185">Reference proteome</keyword>
<dbReference type="Gene3D" id="3.20.20.220">
    <property type="match status" value="2"/>
</dbReference>
<dbReference type="Proteomes" id="UP000517916">
    <property type="component" value="Unassembled WGS sequence"/>
</dbReference>
<evidence type="ECO:0000256" key="2">
    <source>
        <dbReference type="ARBA" id="ARBA00004777"/>
    </source>
</evidence>
<comment type="similarity">
    <text evidence="6">Belongs to the methylenetetrahydrofolate reductase family.</text>
</comment>
<evidence type="ECO:0000256" key="3">
    <source>
        <dbReference type="ARBA" id="ARBA00022630"/>
    </source>
</evidence>
<evidence type="ECO:0000313" key="7">
    <source>
        <dbReference type="EMBL" id="MBA8930361.1"/>
    </source>
</evidence>
<keyword evidence="4 6" id="KW-0274">FAD</keyword>
<sequence>MSEIEPPTTPDFRRVHSQVATLAAVSDSFLVPDNHLGRATVSSIAVAREIAVAGHQVTACVNSRDRNVLGLRRDLLTARAYGIDRFLFVSGDSSAHAVRSDLTVRGMLAEAKSGGQCTVGVTSRLAPLPGWKKSADFVVAQASFDLAQLLRWRERLDYDGQVFAGVLVVASPRMARALAEATAQISVPAELLAELEHERDAGVCKAAELVAQLRATGSFDGVHLVPVGRYKSVAALLSRAV</sequence>
<dbReference type="SUPFAM" id="SSF51730">
    <property type="entry name" value="FAD-linked oxidoreductase"/>
    <property type="match status" value="1"/>
</dbReference>
<dbReference type="RefSeq" id="WP_182839810.1">
    <property type="nucleotide sequence ID" value="NZ_BAAABQ010000025.1"/>
</dbReference>
<organism evidence="7 8">
    <name type="scientific">Kutzneria viridogrisea</name>
    <dbReference type="NCBI Taxonomy" id="47990"/>
    <lineage>
        <taxon>Bacteria</taxon>
        <taxon>Bacillati</taxon>
        <taxon>Actinomycetota</taxon>
        <taxon>Actinomycetes</taxon>
        <taxon>Pseudonocardiales</taxon>
        <taxon>Pseudonocardiaceae</taxon>
        <taxon>Kutzneria</taxon>
    </lineage>
</organism>
<comment type="pathway">
    <text evidence="2 6">One-carbon metabolism; tetrahydrofolate interconversion.</text>
</comment>
<dbReference type="Pfam" id="PF02219">
    <property type="entry name" value="MTHFR"/>
    <property type="match status" value="1"/>
</dbReference>